<sequence>MIEAIDIPLLLKAVEAGAIVAASATVEEATKDIYNKFKTTLAGIFGRSVGRAADKIGNEATREEGRAELAAAITTIPNEDTFELQESVQALLSALKADPNAQAAVQRAQIDLDLDVAGNVLLTNIKNAQDIGVKAKVGGDFTLSDLTMGNRDKPGN</sequence>
<organism evidence="1 2">
    <name type="scientific">Microvirga arsenatis</name>
    <dbReference type="NCBI Taxonomy" id="2692265"/>
    <lineage>
        <taxon>Bacteria</taxon>
        <taxon>Pseudomonadati</taxon>
        <taxon>Pseudomonadota</taxon>
        <taxon>Alphaproteobacteria</taxon>
        <taxon>Hyphomicrobiales</taxon>
        <taxon>Methylobacteriaceae</taxon>
        <taxon>Microvirga</taxon>
    </lineage>
</organism>
<proteinExistence type="predicted"/>
<dbReference type="RefSeq" id="WP_161722348.1">
    <property type="nucleotide sequence ID" value="NZ_JAAAXI010000004.1"/>
</dbReference>
<protein>
    <submittedName>
        <fullName evidence="1">Uncharacterized protein</fullName>
    </submittedName>
</protein>
<gene>
    <name evidence="1" type="ORF">GR303_08690</name>
</gene>
<comment type="caution">
    <text evidence="1">The sequence shown here is derived from an EMBL/GenBank/DDBJ whole genome shotgun (WGS) entry which is preliminary data.</text>
</comment>
<evidence type="ECO:0000313" key="2">
    <source>
        <dbReference type="Proteomes" id="UP000818323"/>
    </source>
</evidence>
<dbReference type="EMBL" id="JAAAXJ010000003">
    <property type="protein sequence ID" value="NBJ24430.1"/>
    <property type="molecule type" value="Genomic_DNA"/>
</dbReference>
<accession>A0ABW9YY58</accession>
<evidence type="ECO:0000313" key="1">
    <source>
        <dbReference type="EMBL" id="NBJ24430.1"/>
    </source>
</evidence>
<dbReference type="Proteomes" id="UP000818323">
    <property type="component" value="Unassembled WGS sequence"/>
</dbReference>
<reference evidence="1 2" key="1">
    <citation type="submission" date="2020-01" db="EMBL/GenBank/DDBJ databases">
        <title>Microvirga sp. nov., an arsenate reduction bacterium isolated from Tibet hotspring sediments.</title>
        <authorList>
            <person name="Yuan C.-G."/>
        </authorList>
    </citation>
    <scope>NUCLEOTIDE SEQUENCE [LARGE SCALE GENOMIC DNA]</scope>
    <source>
        <strain evidence="1 2">SYSU G3D203</strain>
    </source>
</reference>
<keyword evidence="2" id="KW-1185">Reference proteome</keyword>
<name>A0ABW9YY58_9HYPH</name>